<evidence type="ECO:0000313" key="3">
    <source>
        <dbReference type="EMBL" id="GES94915.1"/>
    </source>
</evidence>
<reference evidence="3" key="2">
    <citation type="submission" date="2019-10" db="EMBL/GenBank/DDBJ databases">
        <title>Conservation and host-specific expression of non-tandemly repeated heterogenous ribosome RNA gene in arbuscular mycorrhizal fungi.</title>
        <authorList>
            <person name="Maeda T."/>
            <person name="Kobayashi Y."/>
            <person name="Nakagawa T."/>
            <person name="Ezawa T."/>
            <person name="Yamaguchi K."/>
            <person name="Bino T."/>
            <person name="Nishimoto Y."/>
            <person name="Shigenobu S."/>
            <person name="Kawaguchi M."/>
        </authorList>
    </citation>
    <scope>NUCLEOTIDE SEQUENCE</scope>
    <source>
        <strain evidence="3">HR1</strain>
    </source>
</reference>
<keyword evidence="4" id="KW-1185">Reference proteome</keyword>
<reference evidence="2 4" key="1">
    <citation type="submission" date="2017-11" db="EMBL/GenBank/DDBJ databases">
        <title>The genome of Rhizophagus clarus HR1 reveals common genetic basis of auxotrophy among arbuscular mycorrhizal fungi.</title>
        <authorList>
            <person name="Kobayashi Y."/>
        </authorList>
    </citation>
    <scope>NUCLEOTIDE SEQUENCE [LARGE SCALE GENOMIC DNA]</scope>
    <source>
        <strain evidence="2 4">HR1</strain>
    </source>
</reference>
<dbReference type="Proteomes" id="UP000247702">
    <property type="component" value="Unassembled WGS sequence"/>
</dbReference>
<name>A0A2Z6SBD5_9GLOM</name>
<feature type="region of interest" description="Disordered" evidence="1">
    <location>
        <begin position="121"/>
        <end position="177"/>
    </location>
</feature>
<dbReference type="AlphaFoldDB" id="A0A2Z6SBD5"/>
<dbReference type="Proteomes" id="UP000615446">
    <property type="component" value="Unassembled WGS sequence"/>
</dbReference>
<dbReference type="OrthoDB" id="2316607at2759"/>
<feature type="compositionally biased region" description="Polar residues" evidence="1">
    <location>
        <begin position="121"/>
        <end position="130"/>
    </location>
</feature>
<proteinExistence type="predicted"/>
<organism evidence="2 4">
    <name type="scientific">Rhizophagus clarus</name>
    <dbReference type="NCBI Taxonomy" id="94130"/>
    <lineage>
        <taxon>Eukaryota</taxon>
        <taxon>Fungi</taxon>
        <taxon>Fungi incertae sedis</taxon>
        <taxon>Mucoromycota</taxon>
        <taxon>Glomeromycotina</taxon>
        <taxon>Glomeromycetes</taxon>
        <taxon>Glomerales</taxon>
        <taxon>Glomeraceae</taxon>
        <taxon>Rhizophagus</taxon>
    </lineage>
</organism>
<accession>A0A2Z6SBD5</accession>
<comment type="caution">
    <text evidence="2">The sequence shown here is derived from an EMBL/GenBank/DDBJ whole genome shotgun (WGS) entry which is preliminary data.</text>
</comment>
<dbReference type="EMBL" id="BLAL01000239">
    <property type="protein sequence ID" value="GES94915.1"/>
    <property type="molecule type" value="Genomic_DNA"/>
</dbReference>
<dbReference type="EMBL" id="BEXD01004115">
    <property type="protein sequence ID" value="GBC07040.1"/>
    <property type="molecule type" value="Genomic_DNA"/>
</dbReference>
<feature type="compositionally biased region" description="Low complexity" evidence="1">
    <location>
        <begin position="140"/>
        <end position="162"/>
    </location>
</feature>
<gene>
    <name evidence="3" type="ORF">RCL2_002161100</name>
    <name evidence="2" type="ORF">RclHR1_00720049</name>
</gene>
<evidence type="ECO:0000256" key="1">
    <source>
        <dbReference type="SAM" id="MobiDB-lite"/>
    </source>
</evidence>
<evidence type="ECO:0000313" key="2">
    <source>
        <dbReference type="EMBL" id="GBC07040.1"/>
    </source>
</evidence>
<evidence type="ECO:0000313" key="4">
    <source>
        <dbReference type="Proteomes" id="UP000247702"/>
    </source>
</evidence>
<sequence>MTYNENDKVLYMSKLSRKIEHGGQKYLRFLGKFAKHHAIQVKTEKGGQYLIERTSDKDPKDPKSTVISNYSNKNGEWKLEKFYYPKEDVTLGQVKKDAFDKIAYNLLTTNCQQATRKSIKHNSAYSSENDPNPIGLTLVSTSPSQTSTSPTQASTSSTQISTFPTQASTSQGKKKQS</sequence>
<protein>
    <submittedName>
        <fullName evidence="2">Uncharacterized protein</fullName>
    </submittedName>
</protein>